<keyword evidence="1" id="KW-0489">Methyltransferase</keyword>
<evidence type="ECO:0000256" key="2">
    <source>
        <dbReference type="ARBA" id="ARBA00022679"/>
    </source>
</evidence>
<name>A0ABP1FQ32_9CHLO</name>
<keyword evidence="3" id="KW-0949">S-adenosyl-L-methionine</keyword>
<dbReference type="InterPro" id="IPR036464">
    <property type="entry name" value="Rubisco_LSMT_subst-bd_sf"/>
</dbReference>
<evidence type="ECO:0000313" key="6">
    <source>
        <dbReference type="EMBL" id="CAL5220177.1"/>
    </source>
</evidence>
<dbReference type="InterPro" id="IPR050600">
    <property type="entry name" value="SETD3_SETD6_MTase"/>
</dbReference>
<feature type="region of interest" description="Disordered" evidence="4">
    <location>
        <begin position="401"/>
        <end position="424"/>
    </location>
</feature>
<dbReference type="PANTHER" id="PTHR13271:SF145">
    <property type="entry name" value="SET DOMAIN-CONTAINING PROTEIN"/>
    <property type="match status" value="1"/>
</dbReference>
<evidence type="ECO:0000256" key="4">
    <source>
        <dbReference type="SAM" id="MobiDB-lite"/>
    </source>
</evidence>
<evidence type="ECO:0000313" key="7">
    <source>
        <dbReference type="Proteomes" id="UP001497392"/>
    </source>
</evidence>
<dbReference type="InterPro" id="IPR046341">
    <property type="entry name" value="SET_dom_sf"/>
</dbReference>
<feature type="domain" description="SET" evidence="5">
    <location>
        <begin position="8"/>
        <end position="252"/>
    </location>
</feature>
<gene>
    <name evidence="6" type="primary">g2147</name>
    <name evidence="6" type="ORF">VP750_LOCUS1836</name>
</gene>
<dbReference type="Proteomes" id="UP001497392">
    <property type="component" value="Unassembled WGS sequence"/>
</dbReference>
<reference evidence="6 7" key="1">
    <citation type="submission" date="2024-06" db="EMBL/GenBank/DDBJ databases">
        <authorList>
            <person name="Kraege A."/>
            <person name="Thomma B."/>
        </authorList>
    </citation>
    <scope>NUCLEOTIDE SEQUENCE [LARGE SCALE GENOMIC DNA]</scope>
</reference>
<accession>A0ABP1FQ32</accession>
<dbReference type="Gene3D" id="3.90.1410.10">
    <property type="entry name" value="set domain protein methyltransferase, domain 1"/>
    <property type="match status" value="1"/>
</dbReference>
<dbReference type="Gene3D" id="3.90.1420.10">
    <property type="entry name" value="Rubisco LSMT, substrate-binding domain"/>
    <property type="match status" value="1"/>
</dbReference>
<proteinExistence type="predicted"/>
<dbReference type="PANTHER" id="PTHR13271">
    <property type="entry name" value="UNCHARACTERIZED PUTATIVE METHYLTRANSFERASE"/>
    <property type="match status" value="1"/>
</dbReference>
<protein>
    <submittedName>
        <fullName evidence="6">G2147 protein</fullName>
    </submittedName>
</protein>
<keyword evidence="7" id="KW-1185">Reference proteome</keyword>
<dbReference type="CDD" id="cd10527">
    <property type="entry name" value="SET_LSMT"/>
    <property type="match status" value="1"/>
</dbReference>
<dbReference type="SUPFAM" id="SSF82199">
    <property type="entry name" value="SET domain"/>
    <property type="match status" value="1"/>
</dbReference>
<evidence type="ECO:0000256" key="3">
    <source>
        <dbReference type="ARBA" id="ARBA00022691"/>
    </source>
</evidence>
<dbReference type="Pfam" id="PF00856">
    <property type="entry name" value="SET"/>
    <property type="match status" value="1"/>
</dbReference>
<organism evidence="6 7">
    <name type="scientific">Coccomyxa viridis</name>
    <dbReference type="NCBI Taxonomy" id="1274662"/>
    <lineage>
        <taxon>Eukaryota</taxon>
        <taxon>Viridiplantae</taxon>
        <taxon>Chlorophyta</taxon>
        <taxon>core chlorophytes</taxon>
        <taxon>Trebouxiophyceae</taxon>
        <taxon>Trebouxiophyceae incertae sedis</taxon>
        <taxon>Coccomyxaceae</taxon>
        <taxon>Coccomyxa</taxon>
    </lineage>
</organism>
<comment type="caution">
    <text evidence="6">The sequence shown here is derived from an EMBL/GenBank/DDBJ whole genome shotgun (WGS) entry which is preliminary data.</text>
</comment>
<feature type="compositionally biased region" description="Acidic residues" evidence="4">
    <location>
        <begin position="402"/>
        <end position="411"/>
    </location>
</feature>
<evidence type="ECO:0000259" key="5">
    <source>
        <dbReference type="PROSITE" id="PS50280"/>
    </source>
</evidence>
<evidence type="ECO:0000256" key="1">
    <source>
        <dbReference type="ARBA" id="ARBA00022603"/>
    </source>
</evidence>
<dbReference type="InterPro" id="IPR001214">
    <property type="entry name" value="SET_dom"/>
</dbReference>
<sequence length="424" mass="47115">MRGGHISPSVELFGAFPHGSRGIAASADIQKGDVLVLMPMKACIHAYAEDEEEAGSLQLNSLLEALPETTGPFLRTTLVLMHHMSLGSDSPKRAYLDTFPKSHDCTLCWRDTEMSALKGTSIQHTGQQMSRNVFTQHIKPALDAHPDMFPGMGYEAFEYAAGMVQSRSFSINTENFITGESTEGKELYLIPGIDMLNHSTRPEDVNTTLQRRTETVSKHSSSHADSMNFSGFFAIEAERPIKAGEEIMISYGDLSDAQLLQTYGFVEEYKDFGNPWNFVAVPSNIVAQAAKAVQKSAQRGSQKRKRQEEEAELGFRLTEEEPIPENLLEYVQTLAEEEQVIPTLLTLADRLTARYEGAQKSDEHLLQSGSVRGRLRSAMLVRVGERRLIRRFKEAVIHLLAGDDEEDEDDEQGGHEEDGSGDSM</sequence>
<dbReference type="PROSITE" id="PS50280">
    <property type="entry name" value="SET"/>
    <property type="match status" value="1"/>
</dbReference>
<keyword evidence="2" id="KW-0808">Transferase</keyword>
<dbReference type="SUPFAM" id="SSF81822">
    <property type="entry name" value="RuBisCo LSMT C-terminal, substrate-binding domain"/>
    <property type="match status" value="1"/>
</dbReference>
<dbReference type="EMBL" id="CAXHTA020000003">
    <property type="protein sequence ID" value="CAL5220177.1"/>
    <property type="molecule type" value="Genomic_DNA"/>
</dbReference>